<comment type="caution">
    <text evidence="1">The sequence shown here is derived from an EMBL/GenBank/DDBJ whole genome shotgun (WGS) entry which is preliminary data.</text>
</comment>
<dbReference type="OrthoDB" id="2413404at2759"/>
<dbReference type="AlphaFoldDB" id="A0A915YZ21"/>
<gene>
    <name evidence="1" type="ORF">CHRIB12_LOCUS5536</name>
</gene>
<dbReference type="VEuPathDB" id="FungiDB:RhiirFUN_025815"/>
<dbReference type="EMBL" id="CAGKOT010000008">
    <property type="protein sequence ID" value="CAB5352821.1"/>
    <property type="molecule type" value="Genomic_DNA"/>
</dbReference>
<protein>
    <submittedName>
        <fullName evidence="1">Uncharacterized protein</fullName>
    </submittedName>
</protein>
<dbReference type="Proteomes" id="UP000684084">
    <property type="component" value="Unassembled WGS sequence"/>
</dbReference>
<accession>A0A915YZ21</accession>
<name>A0A915YZ21_9GLOM</name>
<evidence type="ECO:0000313" key="1">
    <source>
        <dbReference type="EMBL" id="CAB5352821.1"/>
    </source>
</evidence>
<organism evidence="1 2">
    <name type="scientific">Rhizophagus irregularis</name>
    <dbReference type="NCBI Taxonomy" id="588596"/>
    <lineage>
        <taxon>Eukaryota</taxon>
        <taxon>Fungi</taxon>
        <taxon>Fungi incertae sedis</taxon>
        <taxon>Mucoromycota</taxon>
        <taxon>Glomeromycotina</taxon>
        <taxon>Glomeromycetes</taxon>
        <taxon>Glomerales</taxon>
        <taxon>Glomeraceae</taxon>
        <taxon>Rhizophagus</taxon>
    </lineage>
</organism>
<sequence length="68" mass="8277">MKVKSISLEFGKRKKEKKKIFQKKNLSIRYHHYTKDFKLINMGNSLNKRSNTLCRMRDVLINKTPFFR</sequence>
<evidence type="ECO:0000313" key="2">
    <source>
        <dbReference type="Proteomes" id="UP000684084"/>
    </source>
</evidence>
<proteinExistence type="predicted"/>
<reference evidence="1" key="1">
    <citation type="submission" date="2020-05" db="EMBL/GenBank/DDBJ databases">
        <authorList>
            <person name="Rincon C."/>
            <person name="Sanders R I."/>
            <person name="Robbins C."/>
            <person name="Chaturvedi A."/>
        </authorList>
    </citation>
    <scope>NUCLEOTIDE SEQUENCE</scope>
    <source>
        <strain evidence="1">CHB12</strain>
    </source>
</reference>